<evidence type="ECO:0000259" key="1">
    <source>
        <dbReference type="Pfam" id="PF13518"/>
    </source>
</evidence>
<evidence type="ECO:0000313" key="3">
    <source>
        <dbReference type="Proteomes" id="UP000826550"/>
    </source>
</evidence>
<gene>
    <name evidence="2" type="ORF">GYM71_07135</name>
</gene>
<sequence>MRHTPQNYGSYFKLQVLNWKKDQDETYQNTAIHFKISSLSLIYILEKRLAEGGLNALFTKRGRPPMNKSPKK</sequence>
<dbReference type="Proteomes" id="UP000826550">
    <property type="component" value="Chromosome"/>
</dbReference>
<dbReference type="Pfam" id="PF13518">
    <property type="entry name" value="HTH_28"/>
    <property type="match status" value="1"/>
</dbReference>
<reference evidence="2 3" key="1">
    <citation type="submission" date="2020-01" db="EMBL/GenBank/DDBJ databases">
        <title>Vast differences in strain-level diversity in the gut microbiota of two closely related honey bee species.</title>
        <authorList>
            <person name="Ellegaard K.M."/>
            <person name="Suenami S."/>
            <person name="Miyazaki R."/>
            <person name="Engel P."/>
        </authorList>
    </citation>
    <scope>NUCLEOTIDE SEQUENCE [LARGE SCALE GENOMIC DNA]</scope>
    <source>
        <strain evidence="2 3">ESL0416</strain>
    </source>
</reference>
<protein>
    <submittedName>
        <fullName evidence="2">Helix-turn-helix domain-containing protein</fullName>
    </submittedName>
</protein>
<dbReference type="InterPro" id="IPR055247">
    <property type="entry name" value="InsJ-like_HTH"/>
</dbReference>
<dbReference type="RefSeq" id="WP_220221199.1">
    <property type="nucleotide sequence ID" value="NZ_CP048268.1"/>
</dbReference>
<keyword evidence="3" id="KW-1185">Reference proteome</keyword>
<name>A0ABX8WBW9_9LACO</name>
<feature type="domain" description="Insertion element IS150 protein InsJ-like helix-turn-helix" evidence="1">
    <location>
        <begin position="12"/>
        <end position="64"/>
    </location>
</feature>
<accession>A0ABX8WBW9</accession>
<dbReference type="InterPro" id="IPR010921">
    <property type="entry name" value="Trp_repressor/repl_initiator"/>
</dbReference>
<proteinExistence type="predicted"/>
<evidence type="ECO:0000313" key="2">
    <source>
        <dbReference type="EMBL" id="QYN53840.1"/>
    </source>
</evidence>
<dbReference type="EMBL" id="CP048268">
    <property type="protein sequence ID" value="QYN53840.1"/>
    <property type="molecule type" value="Genomic_DNA"/>
</dbReference>
<dbReference type="SUPFAM" id="SSF48295">
    <property type="entry name" value="TrpR-like"/>
    <property type="match status" value="1"/>
</dbReference>
<organism evidence="2 3">
    <name type="scientific">Lactobacillus panisapium</name>
    <dbReference type="NCBI Taxonomy" id="2012495"/>
    <lineage>
        <taxon>Bacteria</taxon>
        <taxon>Bacillati</taxon>
        <taxon>Bacillota</taxon>
        <taxon>Bacilli</taxon>
        <taxon>Lactobacillales</taxon>
        <taxon>Lactobacillaceae</taxon>
        <taxon>Lactobacillus</taxon>
    </lineage>
</organism>